<keyword evidence="2" id="KW-0732">Signal</keyword>
<dbReference type="InterPro" id="IPR023796">
    <property type="entry name" value="Serpin_dom"/>
</dbReference>
<dbReference type="Gene3D" id="2.30.39.10">
    <property type="entry name" value="Alpha-1-antitrypsin, domain 1"/>
    <property type="match status" value="1"/>
</dbReference>
<dbReference type="PANTHER" id="PTHR11461">
    <property type="entry name" value="SERINE PROTEASE INHIBITOR, SERPIN"/>
    <property type="match status" value="1"/>
</dbReference>
<dbReference type="PANTHER" id="PTHR11461:SF323">
    <property type="entry name" value="SERPIN DOMAIN-CONTAINING PROTEIN"/>
    <property type="match status" value="1"/>
</dbReference>
<proteinExistence type="inferred from homology"/>
<dbReference type="Pfam" id="PF00079">
    <property type="entry name" value="Serpin"/>
    <property type="match status" value="1"/>
</dbReference>
<feature type="chain" id="PRO_5045703524" evidence="2">
    <location>
        <begin position="21"/>
        <end position="345"/>
    </location>
</feature>
<accession>A0ABM0IM25</accession>
<name>A0ABM0IM25_ECHTE</name>
<keyword evidence="4" id="KW-1185">Reference proteome</keyword>
<dbReference type="Proteomes" id="UP000694863">
    <property type="component" value="Unplaced"/>
</dbReference>
<feature type="domain" description="Serpin" evidence="3">
    <location>
        <begin position="57"/>
        <end position="345"/>
    </location>
</feature>
<dbReference type="InterPro" id="IPR042185">
    <property type="entry name" value="Serpin_sf_2"/>
</dbReference>
<dbReference type="GeneID" id="101638771"/>
<dbReference type="InterPro" id="IPR036186">
    <property type="entry name" value="Serpin_sf"/>
</dbReference>
<protein>
    <submittedName>
        <fullName evidence="5">Ovalbumin-like</fullName>
    </submittedName>
</protein>
<dbReference type="Gene3D" id="3.30.497.10">
    <property type="entry name" value="Antithrombin, subunit I, domain 2"/>
    <property type="match status" value="1"/>
</dbReference>
<organism evidence="4 5">
    <name type="scientific">Echinops telfairi</name>
    <name type="common">Lesser hedgehog tenrec</name>
    <dbReference type="NCBI Taxonomy" id="9371"/>
    <lineage>
        <taxon>Eukaryota</taxon>
        <taxon>Metazoa</taxon>
        <taxon>Chordata</taxon>
        <taxon>Craniata</taxon>
        <taxon>Vertebrata</taxon>
        <taxon>Euteleostomi</taxon>
        <taxon>Mammalia</taxon>
        <taxon>Eutheria</taxon>
        <taxon>Afrotheria</taxon>
        <taxon>Tenrecidae</taxon>
        <taxon>Tenrecinae</taxon>
        <taxon>Echinops</taxon>
    </lineage>
</organism>
<dbReference type="InterPro" id="IPR042178">
    <property type="entry name" value="Serpin_sf_1"/>
</dbReference>
<evidence type="ECO:0000313" key="4">
    <source>
        <dbReference type="Proteomes" id="UP000694863"/>
    </source>
</evidence>
<dbReference type="SUPFAM" id="SSF56574">
    <property type="entry name" value="Serpins"/>
    <property type="match status" value="1"/>
</dbReference>
<evidence type="ECO:0000256" key="2">
    <source>
        <dbReference type="SAM" id="SignalP"/>
    </source>
</evidence>
<feature type="signal peptide" evidence="2">
    <location>
        <begin position="1"/>
        <end position="20"/>
    </location>
</feature>
<reference evidence="5" key="1">
    <citation type="submission" date="2025-08" db="UniProtKB">
        <authorList>
            <consortium name="RefSeq"/>
        </authorList>
    </citation>
    <scope>IDENTIFICATION</scope>
</reference>
<evidence type="ECO:0000256" key="1">
    <source>
        <dbReference type="RuleBase" id="RU000411"/>
    </source>
</evidence>
<gene>
    <name evidence="5" type="primary">LOC101638771</name>
</gene>
<comment type="similarity">
    <text evidence="1">Belongs to the serpin family.</text>
</comment>
<evidence type="ECO:0000259" key="3">
    <source>
        <dbReference type="SMART" id="SM00093"/>
    </source>
</evidence>
<sequence>MDVCFPWALWISLVTTILKGGPSSSLSLRSKTSALVLRQTPARAMDSISAANTQFCFDVFKEMSPDHTSENLVYSPLGLLSTLALVLFGARGQSASQIAKVLHLDALVRTSNSSSAECGQDTGVHEHIQALLSEIQKSNSGEIYMSSGIFADTNNPFLQSYLDCIEQLYKIKPRTLDFMTSLEDARMQINSWVEIKTKGEIEGLFPYEDIVPYDQLVLVNPIFFRGKWKNAFQKEGTQTMAFWMDEFRSKPVQMMRVQGLFKLGIINDPQVQVLQVSDVDGYWSMVIILPRENVGLGQRNVKTDEISKFESSKYYLRGLMQTFGGSYRDIDRRAIISLLHSLAAN</sequence>
<dbReference type="RefSeq" id="XP_004703186.1">
    <property type="nucleotide sequence ID" value="XM_004703129.1"/>
</dbReference>
<evidence type="ECO:0000313" key="5">
    <source>
        <dbReference type="RefSeq" id="XP_004703186.1"/>
    </source>
</evidence>
<dbReference type="InterPro" id="IPR000215">
    <property type="entry name" value="Serpin_fam"/>
</dbReference>
<dbReference type="SMART" id="SM00093">
    <property type="entry name" value="SERPIN"/>
    <property type="match status" value="1"/>
</dbReference>